<keyword evidence="3" id="KW-1185">Reference proteome</keyword>
<evidence type="ECO:0000256" key="1">
    <source>
        <dbReference type="SAM" id="MobiDB-lite"/>
    </source>
</evidence>
<feature type="compositionally biased region" description="Low complexity" evidence="1">
    <location>
        <begin position="27"/>
        <end position="37"/>
    </location>
</feature>
<gene>
    <name evidence="2" type="ORF">DIS24_g7457</name>
</gene>
<evidence type="ECO:0000313" key="3">
    <source>
        <dbReference type="Proteomes" id="UP001175001"/>
    </source>
</evidence>
<evidence type="ECO:0000313" key="2">
    <source>
        <dbReference type="EMBL" id="KAK0647715.1"/>
    </source>
</evidence>
<dbReference type="Proteomes" id="UP001175001">
    <property type="component" value="Unassembled WGS sequence"/>
</dbReference>
<feature type="compositionally biased region" description="Polar residues" evidence="1">
    <location>
        <begin position="53"/>
        <end position="65"/>
    </location>
</feature>
<reference evidence="2" key="1">
    <citation type="submission" date="2023-06" db="EMBL/GenBank/DDBJ databases">
        <title>Multi-omics analyses reveal the molecular pathogenesis toolkit of Lasiodiplodia hormozganensis, a cross-kingdom pathogen.</title>
        <authorList>
            <person name="Felix C."/>
            <person name="Meneses R."/>
            <person name="Goncalves M.F.M."/>
            <person name="Tilleman L."/>
            <person name="Duarte A.S."/>
            <person name="Jorrin-Novo J.V."/>
            <person name="Van De Peer Y."/>
            <person name="Deforce D."/>
            <person name="Van Nieuwerburgh F."/>
            <person name="Esteves A.C."/>
            <person name="Alves A."/>
        </authorList>
    </citation>
    <scope>NUCLEOTIDE SEQUENCE</scope>
    <source>
        <strain evidence="2">CBS 339.90</strain>
    </source>
</reference>
<comment type="caution">
    <text evidence="2">The sequence shown here is derived from an EMBL/GenBank/DDBJ whole genome shotgun (WGS) entry which is preliminary data.</text>
</comment>
<organism evidence="2 3">
    <name type="scientific">Lasiodiplodia hormozganensis</name>
    <dbReference type="NCBI Taxonomy" id="869390"/>
    <lineage>
        <taxon>Eukaryota</taxon>
        <taxon>Fungi</taxon>
        <taxon>Dikarya</taxon>
        <taxon>Ascomycota</taxon>
        <taxon>Pezizomycotina</taxon>
        <taxon>Dothideomycetes</taxon>
        <taxon>Dothideomycetes incertae sedis</taxon>
        <taxon>Botryosphaeriales</taxon>
        <taxon>Botryosphaeriaceae</taxon>
        <taxon>Lasiodiplodia</taxon>
    </lineage>
</organism>
<feature type="region of interest" description="Disordered" evidence="1">
    <location>
        <begin position="1"/>
        <end position="93"/>
    </location>
</feature>
<proteinExistence type="predicted"/>
<sequence>MPRHAFRLPSLHRLNTKDLAAPPTAISSSTTTTTNNNTHHHHTLSASSTSSSGYQPLTTPPSTSHANKHHHSDSATLSPSSTTSSSSNCSSSSSYSRIRHLLAVRRKQSRINIEREIADEAALFGGPDGGFLSVMEPRPGVARVDGGAGGVVMGGIFEVLGGR</sequence>
<accession>A0AA39YAZ8</accession>
<dbReference type="AlphaFoldDB" id="A0AA39YAZ8"/>
<name>A0AA39YAZ8_9PEZI</name>
<protein>
    <submittedName>
        <fullName evidence="2">Uncharacterized protein</fullName>
    </submittedName>
</protein>
<dbReference type="EMBL" id="JAUJDW010000045">
    <property type="protein sequence ID" value="KAK0647715.1"/>
    <property type="molecule type" value="Genomic_DNA"/>
</dbReference>
<feature type="compositionally biased region" description="Low complexity" evidence="1">
    <location>
        <begin position="74"/>
        <end position="93"/>
    </location>
</feature>